<sequence length="68" mass="8024">MESHRAQLEVLTYYFLYPQEDSLRGEDASPPREPDQAFSDADVTTRMAFRIENDKDGFFWLVSMHLDH</sequence>
<gene>
    <name evidence="1" type="ORF">PROFUN_08906</name>
</gene>
<keyword evidence="2" id="KW-1185">Reference proteome</keyword>
<accession>A0A2P6NIU2</accession>
<protein>
    <submittedName>
        <fullName evidence="1">Uncharacterized protein</fullName>
    </submittedName>
</protein>
<reference evidence="1 2" key="1">
    <citation type="journal article" date="2018" name="Genome Biol. Evol.">
        <title>Multiple Roots of Fruiting Body Formation in Amoebozoa.</title>
        <authorList>
            <person name="Hillmann F."/>
            <person name="Forbes G."/>
            <person name="Novohradska S."/>
            <person name="Ferling I."/>
            <person name="Riege K."/>
            <person name="Groth M."/>
            <person name="Westermann M."/>
            <person name="Marz M."/>
            <person name="Spaller T."/>
            <person name="Winckler T."/>
            <person name="Schaap P."/>
            <person name="Glockner G."/>
        </authorList>
    </citation>
    <scope>NUCLEOTIDE SEQUENCE [LARGE SCALE GENOMIC DNA]</scope>
    <source>
        <strain evidence="1 2">Jena</strain>
    </source>
</reference>
<dbReference type="Proteomes" id="UP000241769">
    <property type="component" value="Unassembled WGS sequence"/>
</dbReference>
<comment type="caution">
    <text evidence="1">The sequence shown here is derived from an EMBL/GenBank/DDBJ whole genome shotgun (WGS) entry which is preliminary data.</text>
</comment>
<dbReference type="AlphaFoldDB" id="A0A2P6NIU2"/>
<name>A0A2P6NIU2_9EUKA</name>
<dbReference type="EMBL" id="MDYQ01000074">
    <property type="protein sequence ID" value="PRP83875.1"/>
    <property type="molecule type" value="Genomic_DNA"/>
</dbReference>
<proteinExistence type="predicted"/>
<evidence type="ECO:0000313" key="1">
    <source>
        <dbReference type="EMBL" id="PRP83875.1"/>
    </source>
</evidence>
<organism evidence="1 2">
    <name type="scientific">Planoprotostelium fungivorum</name>
    <dbReference type="NCBI Taxonomy" id="1890364"/>
    <lineage>
        <taxon>Eukaryota</taxon>
        <taxon>Amoebozoa</taxon>
        <taxon>Evosea</taxon>
        <taxon>Variosea</taxon>
        <taxon>Cavosteliida</taxon>
        <taxon>Cavosteliaceae</taxon>
        <taxon>Planoprotostelium</taxon>
    </lineage>
</organism>
<evidence type="ECO:0000313" key="2">
    <source>
        <dbReference type="Proteomes" id="UP000241769"/>
    </source>
</evidence>
<dbReference type="InParanoid" id="A0A2P6NIU2"/>